<dbReference type="EMBL" id="CAAALY010248526">
    <property type="protein sequence ID" value="VEL34847.1"/>
    <property type="molecule type" value="Genomic_DNA"/>
</dbReference>
<gene>
    <name evidence="1" type="ORF">PXEA_LOCUS28287</name>
</gene>
<sequence>MPVNSRRAHSSPTLDWTIQNAADQAALSSRLELNSSTLVQFGLLHGASDSLSNRNDAMSLFSFKRLTTRQVLHQQTSPTSGYVDLARSSVYSSDSDWCRTEDELNQSLGMSVLFRRLALVVEWRRENMSK</sequence>
<organism evidence="1 2">
    <name type="scientific">Protopolystoma xenopodis</name>
    <dbReference type="NCBI Taxonomy" id="117903"/>
    <lineage>
        <taxon>Eukaryota</taxon>
        <taxon>Metazoa</taxon>
        <taxon>Spiralia</taxon>
        <taxon>Lophotrochozoa</taxon>
        <taxon>Platyhelminthes</taxon>
        <taxon>Monogenea</taxon>
        <taxon>Polyopisthocotylea</taxon>
        <taxon>Polystomatidea</taxon>
        <taxon>Polystomatidae</taxon>
        <taxon>Protopolystoma</taxon>
    </lineage>
</organism>
<accession>A0A3S5FFZ0</accession>
<keyword evidence="2" id="KW-1185">Reference proteome</keyword>
<dbReference type="Proteomes" id="UP000784294">
    <property type="component" value="Unassembled WGS sequence"/>
</dbReference>
<dbReference type="AlphaFoldDB" id="A0A3S5FFZ0"/>
<name>A0A3S5FFZ0_9PLAT</name>
<evidence type="ECO:0000313" key="2">
    <source>
        <dbReference type="Proteomes" id="UP000784294"/>
    </source>
</evidence>
<comment type="caution">
    <text evidence="1">The sequence shown here is derived from an EMBL/GenBank/DDBJ whole genome shotgun (WGS) entry which is preliminary data.</text>
</comment>
<evidence type="ECO:0000313" key="1">
    <source>
        <dbReference type="EMBL" id="VEL34847.1"/>
    </source>
</evidence>
<protein>
    <submittedName>
        <fullName evidence="1">Uncharacterized protein</fullName>
    </submittedName>
</protein>
<reference evidence="1" key="1">
    <citation type="submission" date="2018-11" db="EMBL/GenBank/DDBJ databases">
        <authorList>
            <consortium name="Pathogen Informatics"/>
        </authorList>
    </citation>
    <scope>NUCLEOTIDE SEQUENCE</scope>
</reference>
<proteinExistence type="predicted"/>